<gene>
    <name evidence="1" type="ORF">FQP86_13405</name>
</gene>
<proteinExistence type="predicted"/>
<protein>
    <submittedName>
        <fullName evidence="1">DUF1904 family protein</fullName>
    </submittedName>
</protein>
<sequence>MSSAEPRRTTNTAPFQEIHMPQLRFHGVTPARLAPVSRILIDQLSETTTTARDEFTLECVATQYVFDGETVDAFPFVEVLWFERGQATRDACATAIDQAMRKAGYPEAETFFIALSPSNYYIAGQSLGRDTSGEV</sequence>
<dbReference type="AlphaFoldDB" id="A0A558HI46"/>
<dbReference type="STRING" id="553385.GCA_000591415_03471"/>
<organism evidence="1 2">
    <name type="scientific">Cobetia crustatorum</name>
    <dbReference type="NCBI Taxonomy" id="553385"/>
    <lineage>
        <taxon>Bacteria</taxon>
        <taxon>Pseudomonadati</taxon>
        <taxon>Pseudomonadota</taxon>
        <taxon>Gammaproteobacteria</taxon>
        <taxon>Oceanospirillales</taxon>
        <taxon>Halomonadaceae</taxon>
        <taxon>Cobetia</taxon>
    </lineage>
</organism>
<comment type="caution">
    <text evidence="1">The sequence shown here is derived from an EMBL/GenBank/DDBJ whole genome shotgun (WGS) entry which is preliminary data.</text>
</comment>
<name>A0A558HI46_9GAMM</name>
<accession>A0A558HI46</accession>
<dbReference type="Gene3D" id="3.30.429.10">
    <property type="entry name" value="Macrophage Migration Inhibitory Factor"/>
    <property type="match status" value="1"/>
</dbReference>
<dbReference type="EMBL" id="VNFH01000009">
    <property type="protein sequence ID" value="TVU68771.1"/>
    <property type="molecule type" value="Genomic_DNA"/>
</dbReference>
<dbReference type="InterPro" id="IPR015017">
    <property type="entry name" value="DUF1904"/>
</dbReference>
<dbReference type="Proteomes" id="UP000319941">
    <property type="component" value="Unassembled WGS sequence"/>
</dbReference>
<evidence type="ECO:0000313" key="1">
    <source>
        <dbReference type="EMBL" id="TVU68771.1"/>
    </source>
</evidence>
<keyword evidence="2" id="KW-1185">Reference proteome</keyword>
<dbReference type="SUPFAM" id="SSF55331">
    <property type="entry name" value="Tautomerase/MIF"/>
    <property type="match status" value="1"/>
</dbReference>
<dbReference type="Pfam" id="PF08921">
    <property type="entry name" value="DUF1904"/>
    <property type="match status" value="1"/>
</dbReference>
<dbReference type="InterPro" id="IPR014347">
    <property type="entry name" value="Tautomerase/MIF_sf"/>
</dbReference>
<reference evidence="1 2" key="1">
    <citation type="submission" date="2019-07" db="EMBL/GenBank/DDBJ databases">
        <title>Diversity of Bacteria from Kongsfjorden, Arctic.</title>
        <authorList>
            <person name="Yu Y."/>
        </authorList>
    </citation>
    <scope>NUCLEOTIDE SEQUENCE [LARGE SCALE GENOMIC DNA]</scope>
    <source>
        <strain evidence="1 2">SM1923</strain>
    </source>
</reference>
<evidence type="ECO:0000313" key="2">
    <source>
        <dbReference type="Proteomes" id="UP000319941"/>
    </source>
</evidence>
<dbReference type="OrthoDB" id="5587545at2"/>